<feature type="chain" id="PRO_5047076209" evidence="2">
    <location>
        <begin position="26"/>
        <end position="442"/>
    </location>
</feature>
<keyword evidence="2" id="KW-0732">Signal</keyword>
<gene>
    <name evidence="3" type="ORF">LRS13_09100</name>
</gene>
<proteinExistence type="predicted"/>
<feature type="signal peptide" evidence="2">
    <location>
        <begin position="1"/>
        <end position="25"/>
    </location>
</feature>
<evidence type="ECO:0000313" key="4">
    <source>
        <dbReference type="Proteomes" id="UP001058860"/>
    </source>
</evidence>
<evidence type="ECO:0000313" key="3">
    <source>
        <dbReference type="EMBL" id="UUY05657.1"/>
    </source>
</evidence>
<feature type="region of interest" description="Disordered" evidence="1">
    <location>
        <begin position="310"/>
        <end position="342"/>
    </location>
</feature>
<evidence type="ECO:0000256" key="1">
    <source>
        <dbReference type="SAM" id="MobiDB-lite"/>
    </source>
</evidence>
<reference evidence="4" key="1">
    <citation type="submission" date="2021-11" db="EMBL/GenBank/DDBJ databases">
        <title>Cultivation dependent microbiological survey of springs from the worlds oldest radium mine currently devoted to the extraction of radon-saturated water.</title>
        <authorList>
            <person name="Kapinusova G."/>
            <person name="Smrhova T."/>
            <person name="Strejcek M."/>
            <person name="Suman J."/>
            <person name="Jani K."/>
            <person name="Pajer P."/>
            <person name="Uhlik O."/>
        </authorList>
    </citation>
    <scope>NUCLEOTIDE SEQUENCE [LARGE SCALE GENOMIC DNA]</scope>
    <source>
        <strain evidence="4">J379</strain>
    </source>
</reference>
<evidence type="ECO:0000256" key="2">
    <source>
        <dbReference type="SAM" id="SignalP"/>
    </source>
</evidence>
<name>A0ABY5PLX5_9ACTN</name>
<sequence>MRGATARCGAIVLLALLLTAGTAGAQAPAPPFGGQIVYSTVTVQPGEFKTWTVTCPKGYVQVGQWIGPRPAQVNAWYASAPSGGRTAVFRASSTSTVATQITVAVTCVKPRPVKLKAGTTLRIVIRPKRVRFTVQPGATKTVRLECPADTALLSSGVAPVSTRTRVLALSDARAFPDGAHVVDLITAEDLAKVTTRNGGTTAVELLAHANCGQLVSDEESEAIDVTLRGIRQRIAEDIFERTGRCPSGSFPVGAGFDAPSGLDVAALLAPAGRRGVEFLLDLGELPAAPRTFEFLVTCLDGEILGIRGTPPKFTTNRTPVSTAPAPTTPTPSTPTPTAPTGRATFTLFVDPFEMDFTAVFDQAGSGFAIELGNGTVTNSLDPPGFTCTRTMRRYECLGNVGAAAPITGRVRQSAAFSSGQTSRLLFRSIEGTFTDVGGYAIP</sequence>
<dbReference type="EMBL" id="CP088295">
    <property type="protein sequence ID" value="UUY05657.1"/>
    <property type="molecule type" value="Genomic_DNA"/>
</dbReference>
<keyword evidence="4" id="KW-1185">Reference proteome</keyword>
<protein>
    <submittedName>
        <fullName evidence="3">Uncharacterized protein</fullName>
    </submittedName>
</protein>
<dbReference type="Proteomes" id="UP001058860">
    <property type="component" value="Chromosome"/>
</dbReference>
<dbReference type="RefSeq" id="WP_353866101.1">
    <property type="nucleotide sequence ID" value="NZ_CP088295.1"/>
</dbReference>
<feature type="compositionally biased region" description="Pro residues" evidence="1">
    <location>
        <begin position="326"/>
        <end position="337"/>
    </location>
</feature>
<accession>A0ABY5PLX5</accession>
<organism evidence="3 4">
    <name type="scientific">Svornostia abyssi</name>
    <dbReference type="NCBI Taxonomy" id="2898438"/>
    <lineage>
        <taxon>Bacteria</taxon>
        <taxon>Bacillati</taxon>
        <taxon>Actinomycetota</taxon>
        <taxon>Thermoleophilia</taxon>
        <taxon>Solirubrobacterales</taxon>
        <taxon>Baekduiaceae</taxon>
        <taxon>Svornostia</taxon>
    </lineage>
</organism>